<evidence type="ECO:0000313" key="3">
    <source>
        <dbReference type="Proteomes" id="UP000689195"/>
    </source>
</evidence>
<organism evidence="2 3">
    <name type="scientific">Paramecium pentaurelia</name>
    <dbReference type="NCBI Taxonomy" id="43138"/>
    <lineage>
        <taxon>Eukaryota</taxon>
        <taxon>Sar</taxon>
        <taxon>Alveolata</taxon>
        <taxon>Ciliophora</taxon>
        <taxon>Intramacronucleata</taxon>
        <taxon>Oligohymenophorea</taxon>
        <taxon>Peniculida</taxon>
        <taxon>Parameciidae</taxon>
        <taxon>Paramecium</taxon>
    </lineage>
</organism>
<protein>
    <recommendedName>
        <fullName evidence="4">MORN repeat protein</fullName>
    </recommendedName>
</protein>
<dbReference type="Proteomes" id="UP000689195">
    <property type="component" value="Unassembled WGS sequence"/>
</dbReference>
<reference evidence="2" key="1">
    <citation type="submission" date="2021-01" db="EMBL/GenBank/DDBJ databases">
        <authorList>
            <consortium name="Genoscope - CEA"/>
            <person name="William W."/>
        </authorList>
    </citation>
    <scope>NUCLEOTIDE SEQUENCE</scope>
</reference>
<gene>
    <name evidence="2" type="ORF">PPENT_87.1.T1640027</name>
</gene>
<evidence type="ECO:0008006" key="4">
    <source>
        <dbReference type="Google" id="ProtNLM"/>
    </source>
</evidence>
<proteinExistence type="predicted"/>
<dbReference type="SMART" id="SM00698">
    <property type="entry name" value="MORN"/>
    <property type="match status" value="3"/>
</dbReference>
<comment type="caution">
    <text evidence="2">The sequence shown here is derived from an EMBL/GenBank/DDBJ whole genome shotgun (WGS) entry which is preliminary data.</text>
</comment>
<accession>A0A8S1YKG0</accession>
<dbReference type="OrthoDB" id="308357at2759"/>
<evidence type="ECO:0000313" key="2">
    <source>
        <dbReference type="EMBL" id="CAD8211534.1"/>
    </source>
</evidence>
<sequence length="470" mass="54849">MNQKCQTIGHNQRQIEFICIQPKEILWGCSKCYEQYKNKYSFKPIIQIQKVLNQSIQEINNNNCLKLINIFQTQFNEALQQATNTFNQSINYLKQSFEIQYKEVLDFLTYLNSFSFDNLDSFSQENSKYLFIVVNQKASLYTKLEVQASFNIEKIKKIHQGIKKNMNEVFDSRFKQILDDLNYKYEIPNEFRQQIINLKIPKEYSVNNHPQLSYCQNYQLEQGVSYSGQLCNNQLQGIGVLEIENQNIIYYGAFIEGHFTYGIKCKLEQNQLFQGNFQQNNKYDYYIDQNGIMIKANIERYDGSFLNELQEGQGISHYKNKDSYCGDWKKGKYDGQGCLISEEFGQVEGIFKDDNLMDGHGILEDFVNKTTYIGQFKQGKKNGQGTLKISDEKQIQGTFKDDQLCGKCMEITKTVQIVNLKQSVIETIDEGEFKNGKKTGIFTSKITCNNSKIEKTKYFEDDILIFEDEN</sequence>
<dbReference type="Pfam" id="PF02493">
    <property type="entry name" value="MORN"/>
    <property type="match status" value="5"/>
</dbReference>
<dbReference type="PANTHER" id="PTHR23084">
    <property type="entry name" value="PHOSPHATIDYLINOSITOL-4-PHOSPHATE 5-KINASE RELATED"/>
    <property type="match status" value="1"/>
</dbReference>
<dbReference type="InterPro" id="IPR003409">
    <property type="entry name" value="MORN"/>
</dbReference>
<name>A0A8S1YKG0_9CILI</name>
<evidence type="ECO:0000256" key="1">
    <source>
        <dbReference type="ARBA" id="ARBA00022737"/>
    </source>
</evidence>
<keyword evidence="1" id="KW-0677">Repeat</keyword>
<dbReference type="EMBL" id="CAJJDO010000164">
    <property type="protein sequence ID" value="CAD8211534.1"/>
    <property type="molecule type" value="Genomic_DNA"/>
</dbReference>
<keyword evidence="3" id="KW-1185">Reference proteome</keyword>
<dbReference type="PANTHER" id="PTHR23084:SF263">
    <property type="entry name" value="MORN REPEAT-CONTAINING PROTEIN 1"/>
    <property type="match status" value="1"/>
</dbReference>
<dbReference type="AlphaFoldDB" id="A0A8S1YKG0"/>